<sequence length="145" mass="14373">MSLTGRKTFKAAVVPVAALALTLGASSTAPAAAIGSPAATSAEQRVATTLEAAIAADVEAVLEANLGVDVTVAAVARTGLGGSVDIRLTVVHSVQVEADAALEAAIAAGIESRIEATLKKRLFVAADLDVAVRVDGDISVDVATL</sequence>
<gene>
    <name evidence="2" type="ORF">ABT276_20100</name>
</gene>
<feature type="chain" id="PRO_5046082333" evidence="1">
    <location>
        <begin position="32"/>
        <end position="145"/>
    </location>
</feature>
<organism evidence="2 3">
    <name type="scientific">Streptomyces xantholiticus</name>
    <dbReference type="NCBI Taxonomy" id="68285"/>
    <lineage>
        <taxon>Bacteria</taxon>
        <taxon>Bacillati</taxon>
        <taxon>Actinomycetota</taxon>
        <taxon>Actinomycetes</taxon>
        <taxon>Kitasatosporales</taxon>
        <taxon>Streptomycetaceae</taxon>
        <taxon>Streptomyces</taxon>
    </lineage>
</organism>
<proteinExistence type="predicted"/>
<dbReference type="EMBL" id="JBEPBX010000017">
    <property type="protein sequence ID" value="MER6615620.1"/>
    <property type="molecule type" value="Genomic_DNA"/>
</dbReference>
<accession>A0ABV1UYZ4</accession>
<reference evidence="2 3" key="1">
    <citation type="submission" date="2024-06" db="EMBL/GenBank/DDBJ databases">
        <title>The Natural Products Discovery Center: Release of the First 8490 Sequenced Strains for Exploring Actinobacteria Biosynthetic Diversity.</title>
        <authorList>
            <person name="Kalkreuter E."/>
            <person name="Kautsar S.A."/>
            <person name="Yang D."/>
            <person name="Bader C.D."/>
            <person name="Teijaro C.N."/>
            <person name="Fluegel L."/>
            <person name="Davis C.M."/>
            <person name="Simpson J.R."/>
            <person name="Lauterbach L."/>
            <person name="Steele A.D."/>
            <person name="Gui C."/>
            <person name="Meng S."/>
            <person name="Li G."/>
            <person name="Viehrig K."/>
            <person name="Ye F."/>
            <person name="Su P."/>
            <person name="Kiefer A.F."/>
            <person name="Nichols A."/>
            <person name="Cepeda A.J."/>
            <person name="Yan W."/>
            <person name="Fan B."/>
            <person name="Jiang Y."/>
            <person name="Adhikari A."/>
            <person name="Zheng C.-J."/>
            <person name="Schuster L."/>
            <person name="Cowan T.M."/>
            <person name="Smanski M.J."/>
            <person name="Chevrette M.G."/>
            <person name="De Carvalho L.P.S."/>
            <person name="Shen B."/>
        </authorList>
    </citation>
    <scope>NUCLEOTIDE SEQUENCE [LARGE SCALE GENOMIC DNA]</scope>
    <source>
        <strain evidence="2 3">NPDC000837</strain>
    </source>
</reference>
<keyword evidence="1" id="KW-0732">Signal</keyword>
<evidence type="ECO:0000313" key="3">
    <source>
        <dbReference type="Proteomes" id="UP001445472"/>
    </source>
</evidence>
<evidence type="ECO:0000313" key="2">
    <source>
        <dbReference type="EMBL" id="MER6615620.1"/>
    </source>
</evidence>
<name>A0ABV1UYZ4_9ACTN</name>
<evidence type="ECO:0000256" key="1">
    <source>
        <dbReference type="SAM" id="SignalP"/>
    </source>
</evidence>
<protein>
    <submittedName>
        <fullName evidence="2">Uncharacterized protein</fullName>
    </submittedName>
</protein>
<comment type="caution">
    <text evidence="2">The sequence shown here is derived from an EMBL/GenBank/DDBJ whole genome shotgun (WGS) entry which is preliminary data.</text>
</comment>
<dbReference type="RefSeq" id="WP_351977153.1">
    <property type="nucleotide sequence ID" value="NZ_JBEPBX010000017.1"/>
</dbReference>
<dbReference type="Proteomes" id="UP001445472">
    <property type="component" value="Unassembled WGS sequence"/>
</dbReference>
<keyword evidence="3" id="KW-1185">Reference proteome</keyword>
<feature type="signal peptide" evidence="1">
    <location>
        <begin position="1"/>
        <end position="31"/>
    </location>
</feature>